<dbReference type="AlphaFoldDB" id="A0A1D1W251"/>
<gene>
    <name evidence="1" type="primary">RvY_16224</name>
    <name evidence="1" type="synonym">RvY_16224.1</name>
    <name evidence="1" type="ORF">RvY_16224-1</name>
</gene>
<organism evidence="1 2">
    <name type="scientific">Ramazzottius varieornatus</name>
    <name type="common">Water bear</name>
    <name type="synonym">Tardigrade</name>
    <dbReference type="NCBI Taxonomy" id="947166"/>
    <lineage>
        <taxon>Eukaryota</taxon>
        <taxon>Metazoa</taxon>
        <taxon>Ecdysozoa</taxon>
        <taxon>Tardigrada</taxon>
        <taxon>Eutardigrada</taxon>
        <taxon>Parachela</taxon>
        <taxon>Hypsibioidea</taxon>
        <taxon>Ramazzottiidae</taxon>
        <taxon>Ramazzottius</taxon>
    </lineage>
</organism>
<name>A0A1D1W251_RAMVA</name>
<sequence length="183" mass="20649">MCLGCAGSGGDAAYGLEIRDKDQAWFEEQGAPAKNHKLTSLVFRWTGTDCVHLHHIRQFVGSCHRSRCHRFFLHIPQELQKEALPEPTCWSHSSFAFTYHHWLPSTSHPAESRPCTSHYSWSASRTTENPNRCSVFDNRTSSSYAARTETHSIHPQTPPNATHTACTNKSEAQLAVINQLNVY</sequence>
<comment type="caution">
    <text evidence="1">The sequence shown here is derived from an EMBL/GenBank/DDBJ whole genome shotgun (WGS) entry which is preliminary data.</text>
</comment>
<dbReference type="Proteomes" id="UP000186922">
    <property type="component" value="Unassembled WGS sequence"/>
</dbReference>
<proteinExistence type="predicted"/>
<protein>
    <submittedName>
        <fullName evidence="1">Uncharacterized protein</fullName>
    </submittedName>
</protein>
<keyword evidence="2" id="KW-1185">Reference proteome</keyword>
<accession>A0A1D1W251</accession>
<evidence type="ECO:0000313" key="2">
    <source>
        <dbReference type="Proteomes" id="UP000186922"/>
    </source>
</evidence>
<dbReference type="EMBL" id="BDGG01000013">
    <property type="protein sequence ID" value="GAV06198.1"/>
    <property type="molecule type" value="Genomic_DNA"/>
</dbReference>
<evidence type="ECO:0000313" key="1">
    <source>
        <dbReference type="EMBL" id="GAV06198.1"/>
    </source>
</evidence>
<reference evidence="1 2" key="1">
    <citation type="journal article" date="2016" name="Nat. Commun.">
        <title>Extremotolerant tardigrade genome and improved radiotolerance of human cultured cells by tardigrade-unique protein.</title>
        <authorList>
            <person name="Hashimoto T."/>
            <person name="Horikawa D.D."/>
            <person name="Saito Y."/>
            <person name="Kuwahara H."/>
            <person name="Kozuka-Hata H."/>
            <person name="Shin-I T."/>
            <person name="Minakuchi Y."/>
            <person name="Ohishi K."/>
            <person name="Motoyama A."/>
            <person name="Aizu T."/>
            <person name="Enomoto A."/>
            <person name="Kondo K."/>
            <person name="Tanaka S."/>
            <person name="Hara Y."/>
            <person name="Koshikawa S."/>
            <person name="Sagara H."/>
            <person name="Miura T."/>
            <person name="Yokobori S."/>
            <person name="Miyagawa K."/>
            <person name="Suzuki Y."/>
            <person name="Kubo T."/>
            <person name="Oyama M."/>
            <person name="Kohara Y."/>
            <person name="Fujiyama A."/>
            <person name="Arakawa K."/>
            <person name="Katayama T."/>
            <person name="Toyoda A."/>
            <person name="Kunieda T."/>
        </authorList>
    </citation>
    <scope>NUCLEOTIDE SEQUENCE [LARGE SCALE GENOMIC DNA]</scope>
    <source>
        <strain evidence="1 2">YOKOZUNA-1</strain>
    </source>
</reference>